<keyword evidence="3" id="KW-0804">Transcription</keyword>
<name>A0A6A9UZW2_9ACTN</name>
<feature type="region of interest" description="Disordered" evidence="4">
    <location>
        <begin position="163"/>
        <end position="183"/>
    </location>
</feature>
<dbReference type="Gene3D" id="1.10.10.10">
    <property type="entry name" value="Winged helix-like DNA-binding domain superfamily/Winged helix DNA-binding domain"/>
    <property type="match status" value="1"/>
</dbReference>
<accession>A0A6A9UZW2</accession>
<gene>
    <name evidence="6" type="ORF">GC722_00535</name>
</gene>
<dbReference type="PANTHER" id="PTHR33164">
    <property type="entry name" value="TRANSCRIPTIONAL REGULATOR, MARR FAMILY"/>
    <property type="match status" value="1"/>
</dbReference>
<dbReference type="InterPro" id="IPR039422">
    <property type="entry name" value="MarR/SlyA-like"/>
</dbReference>
<organism evidence="6 7">
    <name type="scientific">Auraticoccus cholistanensis</name>
    <dbReference type="NCBI Taxonomy" id="2656650"/>
    <lineage>
        <taxon>Bacteria</taxon>
        <taxon>Bacillati</taxon>
        <taxon>Actinomycetota</taxon>
        <taxon>Actinomycetes</taxon>
        <taxon>Propionibacteriales</taxon>
        <taxon>Propionibacteriaceae</taxon>
        <taxon>Auraticoccus</taxon>
    </lineage>
</organism>
<evidence type="ECO:0000256" key="2">
    <source>
        <dbReference type="ARBA" id="ARBA00023125"/>
    </source>
</evidence>
<evidence type="ECO:0000256" key="1">
    <source>
        <dbReference type="ARBA" id="ARBA00023015"/>
    </source>
</evidence>
<evidence type="ECO:0000313" key="7">
    <source>
        <dbReference type="Proteomes" id="UP000435304"/>
    </source>
</evidence>
<protein>
    <submittedName>
        <fullName evidence="6">MarR family transcriptional regulator</fullName>
    </submittedName>
</protein>
<comment type="caution">
    <text evidence="6">The sequence shown here is derived from an EMBL/GenBank/DDBJ whole genome shotgun (WGS) entry which is preliminary data.</text>
</comment>
<dbReference type="GO" id="GO:0006950">
    <property type="term" value="P:response to stress"/>
    <property type="evidence" value="ECO:0007669"/>
    <property type="project" value="TreeGrafter"/>
</dbReference>
<proteinExistence type="predicted"/>
<evidence type="ECO:0000256" key="3">
    <source>
        <dbReference type="ARBA" id="ARBA00023163"/>
    </source>
</evidence>
<dbReference type="PRINTS" id="PR00598">
    <property type="entry name" value="HTHMARR"/>
</dbReference>
<keyword evidence="2" id="KW-0238">DNA-binding</keyword>
<dbReference type="PANTHER" id="PTHR33164:SF43">
    <property type="entry name" value="HTH-TYPE TRANSCRIPTIONAL REPRESSOR YETL"/>
    <property type="match status" value="1"/>
</dbReference>
<feature type="region of interest" description="Disordered" evidence="4">
    <location>
        <begin position="1"/>
        <end position="25"/>
    </location>
</feature>
<reference evidence="6 7" key="1">
    <citation type="submission" date="2019-12" db="EMBL/GenBank/DDBJ databases">
        <title>Auraticoccus cholistani sp. nov., an actinomycete isolated from soil of Cholistan desert.</title>
        <authorList>
            <person name="Cheema M.T."/>
        </authorList>
    </citation>
    <scope>NUCLEOTIDE SEQUENCE [LARGE SCALE GENOMIC DNA]</scope>
    <source>
        <strain evidence="6 7">F435</strain>
    </source>
</reference>
<evidence type="ECO:0000259" key="5">
    <source>
        <dbReference type="PROSITE" id="PS50995"/>
    </source>
</evidence>
<dbReference type="InterPro" id="IPR000835">
    <property type="entry name" value="HTH_MarR-typ"/>
</dbReference>
<evidence type="ECO:0000313" key="6">
    <source>
        <dbReference type="EMBL" id="MVA74529.1"/>
    </source>
</evidence>
<feature type="compositionally biased region" description="Low complexity" evidence="4">
    <location>
        <begin position="170"/>
        <end position="183"/>
    </location>
</feature>
<dbReference type="Proteomes" id="UP000435304">
    <property type="component" value="Unassembled WGS sequence"/>
</dbReference>
<dbReference type="EMBL" id="WPCU01000001">
    <property type="protein sequence ID" value="MVA74529.1"/>
    <property type="molecule type" value="Genomic_DNA"/>
</dbReference>
<feature type="domain" description="HTH marR-type" evidence="5">
    <location>
        <begin position="31"/>
        <end position="163"/>
    </location>
</feature>
<dbReference type="PROSITE" id="PS50995">
    <property type="entry name" value="HTH_MARR_2"/>
    <property type="match status" value="1"/>
</dbReference>
<dbReference type="GO" id="GO:0003700">
    <property type="term" value="F:DNA-binding transcription factor activity"/>
    <property type="evidence" value="ECO:0007669"/>
    <property type="project" value="InterPro"/>
</dbReference>
<keyword evidence="1" id="KW-0805">Transcription regulation</keyword>
<dbReference type="Pfam" id="PF12802">
    <property type="entry name" value="MarR_2"/>
    <property type="match status" value="1"/>
</dbReference>
<dbReference type="InterPro" id="IPR036388">
    <property type="entry name" value="WH-like_DNA-bd_sf"/>
</dbReference>
<evidence type="ECO:0000256" key="4">
    <source>
        <dbReference type="SAM" id="MobiDB-lite"/>
    </source>
</evidence>
<dbReference type="AlphaFoldDB" id="A0A6A9UZW2"/>
<dbReference type="PROSITE" id="PS01117">
    <property type="entry name" value="HTH_MARR_1"/>
    <property type="match status" value="1"/>
</dbReference>
<keyword evidence="7" id="KW-1185">Reference proteome</keyword>
<dbReference type="InterPro" id="IPR023187">
    <property type="entry name" value="Tscrpt_reg_MarR-type_CS"/>
</dbReference>
<dbReference type="SUPFAM" id="SSF46785">
    <property type="entry name" value="Winged helix' DNA-binding domain"/>
    <property type="match status" value="1"/>
</dbReference>
<dbReference type="GO" id="GO:0003677">
    <property type="term" value="F:DNA binding"/>
    <property type="evidence" value="ECO:0007669"/>
    <property type="project" value="UniProtKB-KW"/>
</dbReference>
<dbReference type="InterPro" id="IPR036390">
    <property type="entry name" value="WH_DNA-bd_sf"/>
</dbReference>
<dbReference type="SMART" id="SM00347">
    <property type="entry name" value="HTH_MARR"/>
    <property type="match status" value="1"/>
</dbReference>
<sequence>MLPDRRPAGPSGAGPVGRDYGGPVAADDLESWPLGRLLSTAARHVEREWNAWLGERGLTHAGLLVLHALAEGPRTQRQLAAASQVEEQTMARVLERLERTGHVSRRRDPADRRRVLVQRTALGAAAYAEVSADGVADRLVGGPLSDPEGFRAELVRLVRAARPAGERAAGRTGAAAAAEDPPA</sequence>